<dbReference type="EMBL" id="JAKUDN010000001">
    <property type="protein sequence ID" value="MCP8351898.1"/>
    <property type="molecule type" value="Genomic_DNA"/>
</dbReference>
<reference evidence="1 2" key="1">
    <citation type="journal article" date="2022" name="Nat. Microbiol.">
        <title>The microbiome of a bacterivorous marine choanoflagellate contains a resource-demanding obligate bacterial associate.</title>
        <authorList>
            <person name="Needham D.M."/>
            <person name="Poirier C."/>
            <person name="Bachy C."/>
            <person name="George E.E."/>
            <person name="Wilken S."/>
            <person name="Yung C.C.M."/>
            <person name="Limardo A.J."/>
            <person name="Morando M."/>
            <person name="Sudek L."/>
            <person name="Malmstrom R.R."/>
            <person name="Keeling P.J."/>
            <person name="Santoro A.E."/>
            <person name="Worden A.Z."/>
        </authorList>
    </citation>
    <scope>NUCLEOTIDE SEQUENCE [LARGE SCALE GENOMIC DNA]</scope>
    <source>
        <strain evidence="1 2">Comchoano-2</strain>
    </source>
</reference>
<accession>A0ABT1L619</accession>
<evidence type="ECO:0000313" key="1">
    <source>
        <dbReference type="EMBL" id="MCP8351898.1"/>
    </source>
</evidence>
<gene>
    <name evidence="1" type="ORF">MKS91_01135</name>
</gene>
<sequence>MPIDNKKELTILQTAIKAMEIFEPHRDEKYIEIGEAQSAEEAMIALIPDSLLKKRPIIKFVDECQKVMALAQSKFCALSLSTDFSPDGIALSQVVSMFNAKIQHAYLEHYKALGILWGALIPAIALIRDRVALAKSLGCVDGLSLMVCGVTDIMAEKRITAIPFMSVDDSYQPLSGVCSFPRTDNLLTFQIIPEVVTFVTFYWGKVMKGERSAIFMTCEAEKPWSGHIPKIGHPLGVSTMSLACEQLKMTFVRTLTAGASGEVVAKIAVYGAMPLQVLDSRPLCDAIVNKKLGTGDVDQLIALGLDVAYK</sequence>
<proteinExistence type="predicted"/>
<dbReference type="RefSeq" id="WP_258569006.1">
    <property type="nucleotide sequence ID" value="NZ_JAKUDN010000001.1"/>
</dbReference>
<evidence type="ECO:0000313" key="2">
    <source>
        <dbReference type="Proteomes" id="UP001320768"/>
    </source>
</evidence>
<protein>
    <submittedName>
        <fullName evidence="1">Uncharacterized protein</fullName>
    </submittedName>
</protein>
<comment type="caution">
    <text evidence="1">The sequence shown here is derived from an EMBL/GenBank/DDBJ whole genome shotgun (WGS) entry which is preliminary data.</text>
</comment>
<name>A0ABT1L619_9GAMM</name>
<organism evidence="1 2">
    <name type="scientific">Candidatus Synchoanobacter obligatus</name>
    <dbReference type="NCBI Taxonomy" id="2919597"/>
    <lineage>
        <taxon>Bacteria</taxon>
        <taxon>Pseudomonadati</taxon>
        <taxon>Pseudomonadota</taxon>
        <taxon>Gammaproteobacteria</taxon>
        <taxon>Candidatus Comchoanobacterales</taxon>
        <taxon>Candidatus Comchoanobacteraceae</taxon>
        <taxon>Candidatus Synchoanobacter</taxon>
    </lineage>
</organism>
<dbReference type="Proteomes" id="UP001320768">
    <property type="component" value="Unassembled WGS sequence"/>
</dbReference>
<keyword evidence="2" id="KW-1185">Reference proteome</keyword>